<dbReference type="Proteomes" id="UP000762676">
    <property type="component" value="Unassembled WGS sequence"/>
</dbReference>
<comment type="caution">
    <text evidence="1">The sequence shown here is derived from an EMBL/GenBank/DDBJ whole genome shotgun (WGS) entry which is preliminary data.</text>
</comment>
<organism evidence="1 2">
    <name type="scientific">Elysia marginata</name>
    <dbReference type="NCBI Taxonomy" id="1093978"/>
    <lineage>
        <taxon>Eukaryota</taxon>
        <taxon>Metazoa</taxon>
        <taxon>Spiralia</taxon>
        <taxon>Lophotrochozoa</taxon>
        <taxon>Mollusca</taxon>
        <taxon>Gastropoda</taxon>
        <taxon>Heterobranchia</taxon>
        <taxon>Euthyneura</taxon>
        <taxon>Panpulmonata</taxon>
        <taxon>Sacoglossa</taxon>
        <taxon>Placobranchoidea</taxon>
        <taxon>Plakobranchidae</taxon>
        <taxon>Elysia</taxon>
    </lineage>
</organism>
<proteinExistence type="predicted"/>
<evidence type="ECO:0008006" key="3">
    <source>
        <dbReference type="Google" id="ProtNLM"/>
    </source>
</evidence>
<accession>A0AAV4EU67</accession>
<protein>
    <recommendedName>
        <fullName evidence="3">UPAR/Ly6 domain-containing protein</fullName>
    </recommendedName>
</protein>
<keyword evidence="2" id="KW-1185">Reference proteome</keyword>
<gene>
    <name evidence="1" type="ORF">ElyMa_005513400</name>
</gene>
<evidence type="ECO:0000313" key="1">
    <source>
        <dbReference type="EMBL" id="GFR64702.1"/>
    </source>
</evidence>
<sequence>MCYYCGFQANVGPECINDPKSWKNGDPHVKCKFDCVINAIFSAETGKPTFVYRSCQTGADRENGCEKVGNTHTCFFSCNGKDYCNDRDLSHSPMQDHDSTSRLTPLSSSGLLLNVGSLCTALWIKHVVERMYG</sequence>
<dbReference type="EMBL" id="BMAT01010997">
    <property type="protein sequence ID" value="GFR64702.1"/>
    <property type="molecule type" value="Genomic_DNA"/>
</dbReference>
<dbReference type="AlphaFoldDB" id="A0AAV4EU67"/>
<reference evidence="1 2" key="1">
    <citation type="journal article" date="2021" name="Elife">
        <title>Chloroplast acquisition without the gene transfer in kleptoplastic sea slugs, Plakobranchus ocellatus.</title>
        <authorList>
            <person name="Maeda T."/>
            <person name="Takahashi S."/>
            <person name="Yoshida T."/>
            <person name="Shimamura S."/>
            <person name="Takaki Y."/>
            <person name="Nagai Y."/>
            <person name="Toyoda A."/>
            <person name="Suzuki Y."/>
            <person name="Arimoto A."/>
            <person name="Ishii H."/>
            <person name="Satoh N."/>
            <person name="Nishiyama T."/>
            <person name="Hasebe M."/>
            <person name="Maruyama T."/>
            <person name="Minagawa J."/>
            <person name="Obokata J."/>
            <person name="Shigenobu S."/>
        </authorList>
    </citation>
    <scope>NUCLEOTIDE SEQUENCE [LARGE SCALE GENOMIC DNA]</scope>
</reference>
<name>A0AAV4EU67_9GAST</name>
<evidence type="ECO:0000313" key="2">
    <source>
        <dbReference type="Proteomes" id="UP000762676"/>
    </source>
</evidence>